<dbReference type="InterPro" id="IPR007791">
    <property type="entry name" value="DjlA_N"/>
</dbReference>
<dbReference type="AlphaFoldDB" id="A0AAE3KLV9"/>
<dbReference type="Gene3D" id="1.10.3680.10">
    <property type="entry name" value="TerB-like"/>
    <property type="match status" value="1"/>
</dbReference>
<keyword evidence="3" id="KW-1185">Reference proteome</keyword>
<gene>
    <name evidence="2" type="ORF">NJ959_08595</name>
</gene>
<protein>
    <submittedName>
        <fullName evidence="2">Tellurite resistance TerB family protein</fullName>
    </submittedName>
</protein>
<sequence length="148" mass="16114">MGLFDKIGGIRKPSEVTLGPAEAFAAIALLAIAADGYAADAEIQGIMTSLSRMQLFRSYPGDVMRKMFDRLQGIIQRQGAEGLFNAAVVALPDELRETVFAVTTDLILADGEVTQEEEKLLNDLCRALEITEQTALKIIDVMLIKNRG</sequence>
<proteinExistence type="predicted"/>
<name>A0AAE3KLV9_9CYAN</name>
<evidence type="ECO:0000313" key="2">
    <source>
        <dbReference type="EMBL" id="MCP2728534.1"/>
    </source>
</evidence>
<dbReference type="InterPro" id="IPR029024">
    <property type="entry name" value="TerB-like"/>
</dbReference>
<organism evidence="2 3">
    <name type="scientific">Limnofasciculus baicalensis BBK-W-15</name>
    <dbReference type="NCBI Taxonomy" id="2699891"/>
    <lineage>
        <taxon>Bacteria</taxon>
        <taxon>Bacillati</taxon>
        <taxon>Cyanobacteriota</taxon>
        <taxon>Cyanophyceae</taxon>
        <taxon>Coleofasciculales</taxon>
        <taxon>Coleofasciculaceae</taxon>
        <taxon>Limnofasciculus</taxon>
        <taxon>Limnofasciculus baicalensis</taxon>
    </lineage>
</organism>
<reference evidence="2" key="1">
    <citation type="submission" date="2022-06" db="EMBL/GenBank/DDBJ databases">
        <title>New cyanobacteria of genus Symplocastrum in benthos of Lake Baikal.</title>
        <authorList>
            <person name="Sorokovikova E."/>
            <person name="Tikhonova I."/>
            <person name="Krasnopeev A."/>
            <person name="Evseev P."/>
            <person name="Gladkikh A."/>
            <person name="Belykh O."/>
        </authorList>
    </citation>
    <scope>NUCLEOTIDE SEQUENCE</scope>
    <source>
        <strain evidence="2">BBK-W-15</strain>
    </source>
</reference>
<comment type="caution">
    <text evidence="2">The sequence shown here is derived from an EMBL/GenBank/DDBJ whole genome shotgun (WGS) entry which is preliminary data.</text>
</comment>
<evidence type="ECO:0000259" key="1">
    <source>
        <dbReference type="Pfam" id="PF05099"/>
    </source>
</evidence>
<feature type="domain" description="Co-chaperone DjlA N-terminal" evidence="1">
    <location>
        <begin position="22"/>
        <end position="134"/>
    </location>
</feature>
<dbReference type="SUPFAM" id="SSF158682">
    <property type="entry name" value="TerB-like"/>
    <property type="match status" value="1"/>
</dbReference>
<dbReference type="Proteomes" id="UP001204953">
    <property type="component" value="Unassembled WGS sequence"/>
</dbReference>
<dbReference type="Pfam" id="PF05099">
    <property type="entry name" value="TerB"/>
    <property type="match status" value="1"/>
</dbReference>
<dbReference type="CDD" id="cd07176">
    <property type="entry name" value="terB"/>
    <property type="match status" value="1"/>
</dbReference>
<dbReference type="RefSeq" id="WP_254011330.1">
    <property type="nucleotide sequence ID" value="NZ_JAMZMM010000060.1"/>
</dbReference>
<evidence type="ECO:0000313" key="3">
    <source>
        <dbReference type="Proteomes" id="UP001204953"/>
    </source>
</evidence>
<accession>A0AAE3KLV9</accession>
<dbReference type="EMBL" id="JAMZMM010000060">
    <property type="protein sequence ID" value="MCP2728534.1"/>
    <property type="molecule type" value="Genomic_DNA"/>
</dbReference>